<protein>
    <submittedName>
        <fullName evidence="2">Uncharacterized protein</fullName>
    </submittedName>
</protein>
<evidence type="ECO:0000313" key="3">
    <source>
        <dbReference type="Proteomes" id="UP000572984"/>
    </source>
</evidence>
<gene>
    <name evidence="2" type="ORF">H0S73_20175</name>
</gene>
<organism evidence="2 3">
    <name type="scientific">Microvirga mediterraneensis</name>
    <dbReference type="NCBI Taxonomy" id="2754695"/>
    <lineage>
        <taxon>Bacteria</taxon>
        <taxon>Pseudomonadati</taxon>
        <taxon>Pseudomonadota</taxon>
        <taxon>Alphaproteobacteria</taxon>
        <taxon>Hyphomicrobiales</taxon>
        <taxon>Methylobacteriaceae</taxon>
        <taxon>Microvirga</taxon>
    </lineage>
</organism>
<dbReference type="RefSeq" id="WP_181053820.1">
    <property type="nucleotide sequence ID" value="NZ_JACDXJ010000001.1"/>
</dbReference>
<evidence type="ECO:0000256" key="1">
    <source>
        <dbReference type="SAM" id="MobiDB-lite"/>
    </source>
</evidence>
<dbReference type="AlphaFoldDB" id="A0A838BU06"/>
<evidence type="ECO:0000313" key="2">
    <source>
        <dbReference type="EMBL" id="MBA1158425.1"/>
    </source>
</evidence>
<dbReference type="EMBL" id="JACDXJ010000001">
    <property type="protein sequence ID" value="MBA1158425.1"/>
    <property type="molecule type" value="Genomic_DNA"/>
</dbReference>
<proteinExistence type="predicted"/>
<comment type="caution">
    <text evidence="2">The sequence shown here is derived from an EMBL/GenBank/DDBJ whole genome shotgun (WGS) entry which is preliminary data.</text>
</comment>
<feature type="region of interest" description="Disordered" evidence="1">
    <location>
        <begin position="26"/>
        <end position="59"/>
    </location>
</feature>
<keyword evidence="3" id="KW-1185">Reference proteome</keyword>
<name>A0A838BU06_9HYPH</name>
<accession>A0A838BU06</accession>
<dbReference type="Proteomes" id="UP000572984">
    <property type="component" value="Unassembled WGS sequence"/>
</dbReference>
<sequence>MSPRLPPESPDDDGQSELLQSVHDALNDLAPLTDPTEEQPLAETQPGAPASTSPDETQVEIDRVEAYMRGPTAFTA</sequence>
<reference evidence="2 3" key="1">
    <citation type="submission" date="2020-07" db="EMBL/GenBank/DDBJ databases">
        <title>Draft genome and description of Microvirga mediterraneensis Marseille-Q2068 sp. nov.</title>
        <authorList>
            <person name="Boxberger M."/>
        </authorList>
    </citation>
    <scope>NUCLEOTIDE SEQUENCE [LARGE SCALE GENOMIC DNA]</scope>
    <source>
        <strain evidence="2 3">Marseille-Q2068</strain>
    </source>
</reference>